<feature type="domain" description="Methyl-accepting transducer" evidence="10">
    <location>
        <begin position="324"/>
        <end position="567"/>
    </location>
</feature>
<keyword evidence="4 9" id="KW-1133">Transmembrane helix</keyword>
<keyword evidence="6 8" id="KW-0807">Transducer</keyword>
<dbReference type="Pfam" id="PF17202">
    <property type="entry name" value="sCache_3_3"/>
    <property type="match status" value="1"/>
</dbReference>
<proteinExistence type="inferred from homology"/>
<dbReference type="Pfam" id="PF00015">
    <property type="entry name" value="MCPsignal"/>
    <property type="match status" value="1"/>
</dbReference>
<dbReference type="InterPro" id="IPR033463">
    <property type="entry name" value="sCache_3"/>
</dbReference>
<feature type="transmembrane region" description="Helical" evidence="9">
    <location>
        <begin position="39"/>
        <end position="59"/>
    </location>
</feature>
<dbReference type="InterPro" id="IPR004090">
    <property type="entry name" value="Chemotax_Me-accpt_rcpt"/>
</dbReference>
<organism evidence="12 13">
    <name type="scientific">Methylobacterium indicum</name>
    <dbReference type="NCBI Taxonomy" id="1775910"/>
    <lineage>
        <taxon>Bacteria</taxon>
        <taxon>Pseudomonadati</taxon>
        <taxon>Pseudomonadota</taxon>
        <taxon>Alphaproteobacteria</taxon>
        <taxon>Hyphomicrobiales</taxon>
        <taxon>Methylobacteriaceae</taxon>
        <taxon>Methylobacterium</taxon>
    </lineage>
</organism>
<evidence type="ECO:0000256" key="1">
    <source>
        <dbReference type="ARBA" id="ARBA00004651"/>
    </source>
</evidence>
<dbReference type="KEGG" id="mind:mvi_03560"/>
<dbReference type="PANTHER" id="PTHR32089">
    <property type="entry name" value="METHYL-ACCEPTING CHEMOTAXIS PROTEIN MCPB"/>
    <property type="match status" value="1"/>
</dbReference>
<evidence type="ECO:0000256" key="8">
    <source>
        <dbReference type="PROSITE-ProRule" id="PRU00284"/>
    </source>
</evidence>
<evidence type="ECO:0000256" key="5">
    <source>
        <dbReference type="ARBA" id="ARBA00023136"/>
    </source>
</evidence>
<keyword evidence="2" id="KW-1003">Cell membrane</keyword>
<accession>A0A8H8WPE3</accession>
<dbReference type="SUPFAM" id="SSF58104">
    <property type="entry name" value="Methyl-accepting chemotaxis protein (MCP) signaling domain"/>
    <property type="match status" value="1"/>
</dbReference>
<evidence type="ECO:0000256" key="4">
    <source>
        <dbReference type="ARBA" id="ARBA00022989"/>
    </source>
</evidence>
<keyword evidence="3 9" id="KW-0812">Transmembrane</keyword>
<reference evidence="12" key="1">
    <citation type="submission" date="2020-11" db="EMBL/GenBank/DDBJ databases">
        <title>Complete genome sequence of a novel pathogenic Methylobacterium strain isolated from rice in Vietnam.</title>
        <authorList>
            <person name="Lai K."/>
            <person name="Okazaki S."/>
            <person name="Higashi K."/>
            <person name="Mori H."/>
            <person name="Toyoda A."/>
            <person name="Kurokawa K."/>
        </authorList>
    </citation>
    <scope>NUCLEOTIDE SEQUENCE</scope>
    <source>
        <strain evidence="12">VL1</strain>
    </source>
</reference>
<sequence>MPIFVPHSVVRASRAATELRVLMPARLLSLPAISLAVRSSAIGTVVLVTAIAGLAGIMVRDVDEEMRHQAAAALDGNLRLLKQTLVDEGGSSTFAVRDGTLAIGSHVIGAAEPAVDRVRAVMGGTATVFLGDMRVATTVTNPDGSRAVGTRLAPGPVHEAVLGRGESFRGEATILGVPHLALYEPIRDADGRVVGIVYAGVKKSEYYSLIDRIRTKSAGLAAVLALAGAGILWLGLNRAVAPLHTLDRAMRRLAAGDVATAIPGTGRRDEVGAMAAAVQVFKDGLIRTRLLEAETAQARDTAEAERRAGMHAMAASFEAAVGGIVGGVSASAADLQATARSMAATATQTAAQSTAVAAAAGQASSNVGTVAAAAEELGASVQEIGRQVDGSARLARAAVAEVGESAARVRALTDAAARIGDVVGLISSIAAQTNLLALNATIEAARAGTAGRGFAVVAAEVKDLAGQTAKATAEITGQIAAIQASTGLAAGAISGITARIEEISDVATSIAAAVEEQGAATQEIVRNVSQAAAGTGEVTGTIAGVAGAAEETGAAAGQVLSAASALTRQSEYLSAEVTRFLASVRAA</sequence>
<comment type="similarity">
    <text evidence="7">Belongs to the methyl-accepting chemotaxis (MCP) protein family.</text>
</comment>
<dbReference type="CDD" id="cd06225">
    <property type="entry name" value="HAMP"/>
    <property type="match status" value="1"/>
</dbReference>
<dbReference type="PROSITE" id="PS50111">
    <property type="entry name" value="CHEMOTAXIS_TRANSDUC_2"/>
    <property type="match status" value="1"/>
</dbReference>
<evidence type="ECO:0000313" key="12">
    <source>
        <dbReference type="EMBL" id="BCM81895.1"/>
    </source>
</evidence>
<evidence type="ECO:0000259" key="11">
    <source>
        <dbReference type="PROSITE" id="PS50885"/>
    </source>
</evidence>
<evidence type="ECO:0000256" key="9">
    <source>
        <dbReference type="SAM" id="Phobius"/>
    </source>
</evidence>
<dbReference type="Proteomes" id="UP000663508">
    <property type="component" value="Chromosome"/>
</dbReference>
<evidence type="ECO:0000256" key="2">
    <source>
        <dbReference type="ARBA" id="ARBA00022475"/>
    </source>
</evidence>
<dbReference type="EMBL" id="AP024145">
    <property type="protein sequence ID" value="BCM81895.1"/>
    <property type="molecule type" value="Genomic_DNA"/>
</dbReference>
<dbReference type="PANTHER" id="PTHR32089:SF112">
    <property type="entry name" value="LYSOZYME-LIKE PROTEIN-RELATED"/>
    <property type="match status" value="1"/>
</dbReference>
<dbReference type="GO" id="GO:0006935">
    <property type="term" value="P:chemotaxis"/>
    <property type="evidence" value="ECO:0007669"/>
    <property type="project" value="InterPro"/>
</dbReference>
<dbReference type="GO" id="GO:0007165">
    <property type="term" value="P:signal transduction"/>
    <property type="evidence" value="ECO:0007669"/>
    <property type="project" value="UniProtKB-KW"/>
</dbReference>
<keyword evidence="5 9" id="KW-0472">Membrane</keyword>
<dbReference type="InterPro" id="IPR003660">
    <property type="entry name" value="HAMP_dom"/>
</dbReference>
<feature type="transmembrane region" description="Helical" evidence="9">
    <location>
        <begin position="218"/>
        <end position="236"/>
    </location>
</feature>
<dbReference type="Pfam" id="PF00672">
    <property type="entry name" value="HAMP"/>
    <property type="match status" value="1"/>
</dbReference>
<dbReference type="SUPFAM" id="SSF103190">
    <property type="entry name" value="Sensory domain-like"/>
    <property type="match status" value="1"/>
</dbReference>
<dbReference type="SMART" id="SM00283">
    <property type="entry name" value="MA"/>
    <property type="match status" value="1"/>
</dbReference>
<protein>
    <submittedName>
        <fullName evidence="12">Methyl-accepting chemotaxis protein</fullName>
    </submittedName>
</protein>
<evidence type="ECO:0000313" key="13">
    <source>
        <dbReference type="Proteomes" id="UP000663508"/>
    </source>
</evidence>
<dbReference type="InterPro" id="IPR029151">
    <property type="entry name" value="Sensor-like_sf"/>
</dbReference>
<dbReference type="PRINTS" id="PR00260">
    <property type="entry name" value="CHEMTRNSDUCR"/>
</dbReference>
<dbReference type="InterPro" id="IPR004089">
    <property type="entry name" value="MCPsignal_dom"/>
</dbReference>
<dbReference type="Gene3D" id="1.10.8.500">
    <property type="entry name" value="HAMP domain in histidine kinase"/>
    <property type="match status" value="1"/>
</dbReference>
<name>A0A8H8WPE3_9HYPH</name>
<comment type="subcellular location">
    <subcellularLocation>
        <location evidence="1">Cell membrane</location>
        <topology evidence="1">Multi-pass membrane protein</topology>
    </subcellularLocation>
</comment>
<dbReference type="SMART" id="SM00304">
    <property type="entry name" value="HAMP"/>
    <property type="match status" value="1"/>
</dbReference>
<dbReference type="PROSITE" id="PS50885">
    <property type="entry name" value="HAMP"/>
    <property type="match status" value="1"/>
</dbReference>
<evidence type="ECO:0000256" key="3">
    <source>
        <dbReference type="ARBA" id="ARBA00022692"/>
    </source>
</evidence>
<evidence type="ECO:0000256" key="7">
    <source>
        <dbReference type="ARBA" id="ARBA00029447"/>
    </source>
</evidence>
<evidence type="ECO:0000256" key="6">
    <source>
        <dbReference type="ARBA" id="ARBA00023224"/>
    </source>
</evidence>
<dbReference type="Gene3D" id="1.10.287.950">
    <property type="entry name" value="Methyl-accepting chemotaxis protein"/>
    <property type="match status" value="1"/>
</dbReference>
<dbReference type="GO" id="GO:0005886">
    <property type="term" value="C:plasma membrane"/>
    <property type="evidence" value="ECO:0007669"/>
    <property type="project" value="UniProtKB-SubCell"/>
</dbReference>
<gene>
    <name evidence="12" type="ORF">mvi_03560</name>
</gene>
<dbReference type="GO" id="GO:0004888">
    <property type="term" value="F:transmembrane signaling receptor activity"/>
    <property type="evidence" value="ECO:0007669"/>
    <property type="project" value="InterPro"/>
</dbReference>
<evidence type="ECO:0000259" key="10">
    <source>
        <dbReference type="PROSITE" id="PS50111"/>
    </source>
</evidence>
<dbReference type="AlphaFoldDB" id="A0A8H8WPE3"/>
<feature type="domain" description="HAMP" evidence="11">
    <location>
        <begin position="237"/>
        <end position="290"/>
    </location>
</feature>